<evidence type="ECO:0000256" key="1">
    <source>
        <dbReference type="ARBA" id="ARBA00004167"/>
    </source>
</evidence>
<protein>
    <submittedName>
        <fullName evidence="5">Leucine-rich repeat receptor-like serine/threonine-protein kinase At2g14440</fullName>
    </submittedName>
</protein>
<reference evidence="4" key="1">
    <citation type="journal article" date="2021" name="Nat. Commun.">
        <title>Genomic analyses provide insights into spinach domestication and the genetic basis of agronomic traits.</title>
        <authorList>
            <person name="Cai X."/>
            <person name="Sun X."/>
            <person name="Xu C."/>
            <person name="Sun H."/>
            <person name="Wang X."/>
            <person name="Ge C."/>
            <person name="Zhang Z."/>
            <person name="Wang Q."/>
            <person name="Fei Z."/>
            <person name="Jiao C."/>
            <person name="Wang Q."/>
        </authorList>
    </citation>
    <scope>NUCLEOTIDE SEQUENCE [LARGE SCALE GENOMIC DNA]</scope>
    <source>
        <strain evidence="4">cv. Varoflay</strain>
    </source>
</reference>
<dbReference type="GeneID" id="110791404"/>
<evidence type="ECO:0000313" key="4">
    <source>
        <dbReference type="Proteomes" id="UP000813463"/>
    </source>
</evidence>
<dbReference type="AlphaFoldDB" id="A0A9R0IMM1"/>
<dbReference type="Gene3D" id="3.80.10.10">
    <property type="entry name" value="Ribonuclease Inhibitor"/>
    <property type="match status" value="1"/>
</dbReference>
<proteinExistence type="predicted"/>
<comment type="subcellular location">
    <subcellularLocation>
        <location evidence="1">Membrane</location>
        <topology evidence="1">Single-pass membrane protein</topology>
    </subcellularLocation>
</comment>
<dbReference type="GO" id="GO:0016020">
    <property type="term" value="C:membrane"/>
    <property type="evidence" value="ECO:0007669"/>
    <property type="project" value="UniProtKB-SubCell"/>
</dbReference>
<reference evidence="5" key="2">
    <citation type="submission" date="2025-08" db="UniProtKB">
        <authorList>
            <consortium name="RefSeq"/>
        </authorList>
    </citation>
    <scope>IDENTIFICATION</scope>
    <source>
        <tissue evidence="5">Leaf</tissue>
    </source>
</reference>
<gene>
    <name evidence="5" type="primary">LOC110791404</name>
</gene>
<feature type="signal peptide" evidence="2">
    <location>
        <begin position="1"/>
        <end position="19"/>
    </location>
</feature>
<dbReference type="Proteomes" id="UP000813463">
    <property type="component" value="Chromosome 3"/>
</dbReference>
<evidence type="ECO:0000313" key="5">
    <source>
        <dbReference type="RefSeq" id="XP_021851837.2"/>
    </source>
</evidence>
<dbReference type="InterPro" id="IPR001611">
    <property type="entry name" value="Leu-rich_rpt"/>
</dbReference>
<sequence length="516" mass="56836">MSSSLFLLVFVSLLPFSLSQPPRRFYINCGGSSPIQYNGHRWVPDSNYISVGENRTVPESSVLPLLSTVRSFGQEGNAHMKFCYQIGPVIRSARYMVRTTYFYGGVNGNRYENPPVFDQIVDGTLWGLVNTTEDYGHNMSTYYEGIFRAVGRTMSVCIGVNELTDSDPFISAIELVMLEASVYNSTDFGSFGLSLVSRNNFGYTGRFIRSPDDRFDRFWNPFGPQQGVAQVPNVSVSGFWNLPPAQIFATHLTVSEGPMEIQWPDGPLSSSTYYIALYFADDRASSSGRSFNISINNVPYMHNLTVTSSGVAVFATQWPLEGLTRIRFTPMDGSDASPLINGGEIFNVLALGKRTHVRDVIVLETIKRSLLNHPEDWIGDPCFPAGYSWTGITCSNGTRVRIISINLMNMGLQGYLSPDIANLTALNTVMLGNNSLSGVIPSSVSQLNHLEILGLENNRLSGTIPSSLGEIRSLRELHLENNNLNGTVPSNLLQKPGLRFTFTPGNSFSQSAGQNT</sequence>
<dbReference type="Pfam" id="PF13855">
    <property type="entry name" value="LRR_8"/>
    <property type="match status" value="1"/>
</dbReference>
<dbReference type="RefSeq" id="XP_021851837.2">
    <property type="nucleotide sequence ID" value="XM_021996145.2"/>
</dbReference>
<feature type="domain" description="Malectin-like" evidence="3">
    <location>
        <begin position="27"/>
        <end position="348"/>
    </location>
</feature>
<evidence type="ECO:0000256" key="2">
    <source>
        <dbReference type="SAM" id="SignalP"/>
    </source>
</evidence>
<dbReference type="Gene3D" id="2.60.120.430">
    <property type="entry name" value="Galactose-binding lectin"/>
    <property type="match status" value="1"/>
</dbReference>
<dbReference type="InterPro" id="IPR032675">
    <property type="entry name" value="LRR_dom_sf"/>
</dbReference>
<feature type="chain" id="PRO_5046097436" evidence="2">
    <location>
        <begin position="20"/>
        <end position="516"/>
    </location>
</feature>
<dbReference type="PANTHER" id="PTHR45631:SF3">
    <property type="entry name" value="OS05G0393100 PROTEIN"/>
    <property type="match status" value="1"/>
</dbReference>
<name>A0A9R0IMM1_SPIOL</name>
<dbReference type="PANTHER" id="PTHR45631">
    <property type="entry name" value="OS07G0107800 PROTEIN-RELATED"/>
    <property type="match status" value="1"/>
</dbReference>
<dbReference type="KEGG" id="soe:110791404"/>
<evidence type="ECO:0000259" key="3">
    <source>
        <dbReference type="Pfam" id="PF12819"/>
    </source>
</evidence>
<keyword evidence="2" id="KW-0732">Signal</keyword>
<dbReference type="Pfam" id="PF12819">
    <property type="entry name" value="Malectin_like"/>
    <property type="match status" value="1"/>
</dbReference>
<keyword evidence="4" id="KW-1185">Reference proteome</keyword>
<dbReference type="SUPFAM" id="SSF52058">
    <property type="entry name" value="L domain-like"/>
    <property type="match status" value="1"/>
</dbReference>
<accession>A0A9R0IMM1</accession>
<dbReference type="InterPro" id="IPR024788">
    <property type="entry name" value="Malectin-like_Carb-bd_dom"/>
</dbReference>
<organism evidence="4 5">
    <name type="scientific">Spinacia oleracea</name>
    <name type="common">Spinach</name>
    <dbReference type="NCBI Taxonomy" id="3562"/>
    <lineage>
        <taxon>Eukaryota</taxon>
        <taxon>Viridiplantae</taxon>
        <taxon>Streptophyta</taxon>
        <taxon>Embryophyta</taxon>
        <taxon>Tracheophyta</taxon>
        <taxon>Spermatophyta</taxon>
        <taxon>Magnoliopsida</taxon>
        <taxon>eudicotyledons</taxon>
        <taxon>Gunneridae</taxon>
        <taxon>Pentapetalae</taxon>
        <taxon>Caryophyllales</taxon>
        <taxon>Chenopodiaceae</taxon>
        <taxon>Chenopodioideae</taxon>
        <taxon>Anserineae</taxon>
        <taxon>Spinacia</taxon>
    </lineage>
</organism>